<dbReference type="Gene3D" id="2.40.30.330">
    <property type="entry name" value="Pre-mRNA cleavage complex subunit Clp1, C-terminal domain"/>
    <property type="match status" value="1"/>
</dbReference>
<keyword evidence="15" id="KW-1185">Reference proteome</keyword>
<keyword evidence="6 9" id="KW-0547">Nucleotide-binding</keyword>
<comment type="similarity">
    <text evidence="9">Belongs to the Clp1 family. Clp1 subfamily.</text>
</comment>
<evidence type="ECO:0000256" key="7">
    <source>
        <dbReference type="ARBA" id="ARBA00022840"/>
    </source>
</evidence>
<dbReference type="InterPro" id="IPR038239">
    <property type="entry name" value="Clp1_N_sf"/>
</dbReference>
<keyword evidence="8 9" id="KW-0539">Nucleus</keyword>
<feature type="compositionally biased region" description="Polar residues" evidence="10">
    <location>
        <begin position="10"/>
        <end position="21"/>
    </location>
</feature>
<dbReference type="GO" id="GO:0005849">
    <property type="term" value="C:mRNA cleavage factor complex"/>
    <property type="evidence" value="ECO:0007669"/>
    <property type="project" value="UniProtKB-UniRule"/>
</dbReference>
<sequence>MSIPGLGQIAPTQPATSSTTRTITLRPFWEWRFEVPRSSPANNATNPASGGVTVRLLSGTAERDGTELAQNHVYTFPRNTRSKLLTYNGATLEVTGECAVDRVVEYARPEESPELVVLNLHFALQDLRAAAAAAAGSQRGNARNGARVPGPRVMVCGESGVGKTSVVRTLAALATRGAGQPLVASVDPREGLLALPGTVSAAVFGTVMDVEDPAGGFGVSGTPSSGPSAVPVKLPMVYYFGREKVDEDVPLWKDLVGKLGSSVRAKFAADETVREAGLVLDTPAATIAKADMDVLLHAINEFAINIVVVLGSAGIHAELQRRLENERTAHGEIITLIPVDKAEGVAERDRDFMKFTREAAIKEYFFGDAKRTLSPFTQSVSFDDVAIFKAPDGTTPHPVQLWRVTNGPPDGDYYENQPALEPAEISAEMSHWTLAVMNASVNDPPETIRQAPVMGFVAIADVDEDRRRLKILSPADGLGTVA</sequence>
<dbReference type="PANTHER" id="PTHR12755">
    <property type="entry name" value="CLEAVAGE/POLYADENYLATION FACTOR IA SUBUNIT CLP1P"/>
    <property type="match status" value="1"/>
</dbReference>
<evidence type="ECO:0000256" key="5">
    <source>
        <dbReference type="ARBA" id="ARBA00022664"/>
    </source>
</evidence>
<organism evidence="14 15">
    <name type="scientific">Staphylotrichum longicolle</name>
    <dbReference type="NCBI Taxonomy" id="669026"/>
    <lineage>
        <taxon>Eukaryota</taxon>
        <taxon>Fungi</taxon>
        <taxon>Dikarya</taxon>
        <taxon>Ascomycota</taxon>
        <taxon>Pezizomycotina</taxon>
        <taxon>Sordariomycetes</taxon>
        <taxon>Sordariomycetidae</taxon>
        <taxon>Sordariales</taxon>
        <taxon>Chaetomiaceae</taxon>
        <taxon>Staphylotrichum</taxon>
    </lineage>
</organism>
<evidence type="ECO:0000256" key="6">
    <source>
        <dbReference type="ARBA" id="ARBA00022741"/>
    </source>
</evidence>
<evidence type="ECO:0000256" key="8">
    <source>
        <dbReference type="ARBA" id="ARBA00023242"/>
    </source>
</evidence>
<dbReference type="GO" id="GO:0051731">
    <property type="term" value="F:polynucleotide 5'-hydroxyl-kinase activity"/>
    <property type="evidence" value="ECO:0007669"/>
    <property type="project" value="InterPro"/>
</dbReference>
<evidence type="ECO:0000259" key="12">
    <source>
        <dbReference type="Pfam" id="PF16573"/>
    </source>
</evidence>
<dbReference type="GO" id="GO:0006388">
    <property type="term" value="P:tRNA splicing, via endonucleolytic cleavage and ligation"/>
    <property type="evidence" value="ECO:0007669"/>
    <property type="project" value="TreeGrafter"/>
</dbReference>
<dbReference type="PROSITE" id="PS00675">
    <property type="entry name" value="SIGMA54_INTERACT_1"/>
    <property type="match status" value="1"/>
</dbReference>
<dbReference type="Pfam" id="PF16573">
    <property type="entry name" value="CLP1_N"/>
    <property type="match status" value="1"/>
</dbReference>
<reference evidence="14" key="1">
    <citation type="submission" date="2023-02" db="EMBL/GenBank/DDBJ databases">
        <authorList>
            <person name="Palmer J.M."/>
        </authorList>
    </citation>
    <scope>NUCLEOTIDE SEQUENCE</scope>
    <source>
        <strain evidence="14">FW57</strain>
    </source>
</reference>
<comment type="subunit">
    <text evidence="9">Component of a pre-mRNA cleavage factor complex. Interacts directly with PCF11.</text>
</comment>
<dbReference type="SUPFAM" id="SSF52540">
    <property type="entry name" value="P-loop containing nucleoside triphosphate hydrolases"/>
    <property type="match status" value="1"/>
</dbReference>
<gene>
    <name evidence="9 14" type="primary">CLP1</name>
    <name evidence="14" type="ORF">NEMBOFW57_007039</name>
</gene>
<evidence type="ECO:0000259" key="13">
    <source>
        <dbReference type="Pfam" id="PF16575"/>
    </source>
</evidence>
<evidence type="ECO:0000256" key="2">
    <source>
        <dbReference type="ARBA" id="ARBA00004123"/>
    </source>
</evidence>
<dbReference type="PANTHER" id="PTHR12755:SF6">
    <property type="entry name" value="POLYRIBONUCLEOTIDE 5'-HYDROXYL-KINASE CLP1"/>
    <property type="match status" value="1"/>
</dbReference>
<dbReference type="Gene3D" id="2.60.120.1030">
    <property type="entry name" value="Clp1, DNA binding domain"/>
    <property type="match status" value="1"/>
</dbReference>
<name>A0AAD4EXL5_9PEZI</name>
<comment type="function">
    <text evidence="9">Required for endonucleolytic cleavage during polyadenylation-dependent pre-mRNA 3'-end formation.</text>
</comment>
<dbReference type="InterPro" id="IPR010655">
    <property type="entry name" value="Clp1_C"/>
</dbReference>
<feature type="binding site" evidence="9">
    <location>
        <position position="81"/>
    </location>
    <ligand>
        <name>ATP</name>
        <dbReference type="ChEBI" id="CHEBI:30616"/>
    </ligand>
</feature>
<dbReference type="InterPro" id="IPR045116">
    <property type="entry name" value="Clp1/Grc3"/>
</dbReference>
<dbReference type="GO" id="GO:0005524">
    <property type="term" value="F:ATP binding"/>
    <property type="evidence" value="ECO:0007669"/>
    <property type="project" value="UniProtKB-UniRule"/>
</dbReference>
<comment type="caution">
    <text evidence="14">The sequence shown here is derived from an EMBL/GenBank/DDBJ whole genome shotgun (WGS) entry which is preliminary data.</text>
</comment>
<evidence type="ECO:0000256" key="4">
    <source>
        <dbReference type="ARBA" id="ARBA00019824"/>
    </source>
</evidence>
<dbReference type="InterPro" id="IPR028606">
    <property type="entry name" value="Clp1"/>
</dbReference>
<evidence type="ECO:0000256" key="10">
    <source>
        <dbReference type="SAM" id="MobiDB-lite"/>
    </source>
</evidence>
<dbReference type="InterPro" id="IPR032319">
    <property type="entry name" value="CLP1_P"/>
</dbReference>
<dbReference type="InterPro" id="IPR038238">
    <property type="entry name" value="Clp1_C_sf"/>
</dbReference>
<dbReference type="InterPro" id="IPR027417">
    <property type="entry name" value="P-loop_NTPase"/>
</dbReference>
<dbReference type="InterPro" id="IPR032324">
    <property type="entry name" value="Clp1_N"/>
</dbReference>
<proteinExistence type="inferred from homology"/>
<evidence type="ECO:0000313" key="15">
    <source>
        <dbReference type="Proteomes" id="UP001197093"/>
    </source>
</evidence>
<comment type="function">
    <text evidence="1">Polynucleotide 5'-kinase involved in rRNA processing.</text>
</comment>
<evidence type="ECO:0000313" key="14">
    <source>
        <dbReference type="EMBL" id="KAG7287527.1"/>
    </source>
</evidence>
<dbReference type="Pfam" id="PF06807">
    <property type="entry name" value="Clp1"/>
    <property type="match status" value="1"/>
</dbReference>
<dbReference type="Gene3D" id="3.40.50.300">
    <property type="entry name" value="P-loop containing nucleotide triphosphate hydrolases"/>
    <property type="match status" value="1"/>
</dbReference>
<evidence type="ECO:0000256" key="3">
    <source>
        <dbReference type="ARBA" id="ARBA00018706"/>
    </source>
</evidence>
<dbReference type="InterPro" id="IPR025662">
    <property type="entry name" value="Sigma_54_int_dom_ATP-bd_1"/>
</dbReference>
<keyword evidence="7 9" id="KW-0067">ATP-binding</keyword>
<protein>
    <recommendedName>
        <fullName evidence="4">Polynucleotide 5'-hydroxyl-kinase GRC3</fullName>
    </recommendedName>
    <alternativeName>
        <fullName evidence="3">Polynucleotide 5'-hydroxyl-kinase grc3</fullName>
    </alternativeName>
</protein>
<feature type="domain" description="Clp1 N-terminal" evidence="12">
    <location>
        <begin position="24"/>
        <end position="131"/>
    </location>
</feature>
<feature type="region of interest" description="Disordered" evidence="10">
    <location>
        <begin position="1"/>
        <end position="21"/>
    </location>
</feature>
<dbReference type="Proteomes" id="UP001197093">
    <property type="component" value="Unassembled WGS sequence"/>
</dbReference>
<dbReference type="GO" id="GO:0031124">
    <property type="term" value="P:mRNA 3'-end processing"/>
    <property type="evidence" value="ECO:0007669"/>
    <property type="project" value="UniProtKB-UniRule"/>
</dbReference>
<feature type="domain" description="Clp1 P-loop" evidence="13">
    <location>
        <begin position="157"/>
        <end position="366"/>
    </location>
</feature>
<dbReference type="HAMAP" id="MF_03035">
    <property type="entry name" value="Clp1"/>
    <property type="match status" value="1"/>
</dbReference>
<evidence type="ECO:0000256" key="1">
    <source>
        <dbReference type="ARBA" id="ARBA00003798"/>
    </source>
</evidence>
<evidence type="ECO:0000259" key="11">
    <source>
        <dbReference type="Pfam" id="PF06807"/>
    </source>
</evidence>
<accession>A0AAD4EXL5</accession>
<evidence type="ECO:0000256" key="9">
    <source>
        <dbReference type="HAMAP-Rule" id="MF_03035"/>
    </source>
</evidence>
<feature type="binding site" evidence="9">
    <location>
        <position position="30"/>
    </location>
    <ligand>
        <name>ATP</name>
        <dbReference type="ChEBI" id="CHEBI:30616"/>
    </ligand>
</feature>
<dbReference type="AlphaFoldDB" id="A0AAD4EXL5"/>
<feature type="domain" description="Clp1 C-terminal" evidence="11">
    <location>
        <begin position="373"/>
        <end position="477"/>
    </location>
</feature>
<comment type="subcellular location">
    <subcellularLocation>
        <location evidence="2 9">Nucleus</location>
    </subcellularLocation>
</comment>
<dbReference type="Pfam" id="PF16575">
    <property type="entry name" value="CLP1_P"/>
    <property type="match status" value="1"/>
</dbReference>
<feature type="binding site" evidence="9">
    <location>
        <begin position="160"/>
        <end position="165"/>
    </location>
    <ligand>
        <name>ATP</name>
        <dbReference type="ChEBI" id="CHEBI:30616"/>
    </ligand>
</feature>
<keyword evidence="5 9" id="KW-0507">mRNA processing</keyword>
<dbReference type="EMBL" id="JAHCVI010000003">
    <property type="protein sequence ID" value="KAG7287527.1"/>
    <property type="molecule type" value="Genomic_DNA"/>
</dbReference>